<dbReference type="Pfam" id="PF05016">
    <property type="entry name" value="ParE_toxin"/>
    <property type="match status" value="1"/>
</dbReference>
<accession>A0A419W9X0</accession>
<dbReference type="InterPro" id="IPR035093">
    <property type="entry name" value="RelE/ParE_toxin_dom_sf"/>
</dbReference>
<organism evidence="2 3">
    <name type="scientific">Mangrovibacterium diazotrophicum</name>
    <dbReference type="NCBI Taxonomy" id="1261403"/>
    <lineage>
        <taxon>Bacteria</taxon>
        <taxon>Pseudomonadati</taxon>
        <taxon>Bacteroidota</taxon>
        <taxon>Bacteroidia</taxon>
        <taxon>Marinilabiliales</taxon>
        <taxon>Prolixibacteraceae</taxon>
        <taxon>Mangrovibacterium</taxon>
    </lineage>
</organism>
<proteinExistence type="predicted"/>
<evidence type="ECO:0000313" key="2">
    <source>
        <dbReference type="EMBL" id="RKD92243.1"/>
    </source>
</evidence>
<dbReference type="OrthoDB" id="1098070at2"/>
<dbReference type="RefSeq" id="WP_120273473.1">
    <property type="nucleotide sequence ID" value="NZ_RAPN01000001.1"/>
</dbReference>
<dbReference type="Proteomes" id="UP000283387">
    <property type="component" value="Unassembled WGS sequence"/>
</dbReference>
<evidence type="ECO:0000313" key="3">
    <source>
        <dbReference type="Proteomes" id="UP000283387"/>
    </source>
</evidence>
<name>A0A419W9X0_9BACT</name>
<dbReference type="Gene3D" id="3.30.2310.20">
    <property type="entry name" value="RelE-like"/>
    <property type="match status" value="1"/>
</dbReference>
<dbReference type="InterPro" id="IPR007712">
    <property type="entry name" value="RelE/ParE_toxin"/>
</dbReference>
<reference evidence="2 3" key="1">
    <citation type="submission" date="2018-09" db="EMBL/GenBank/DDBJ databases">
        <title>Genomic Encyclopedia of Archaeal and Bacterial Type Strains, Phase II (KMG-II): from individual species to whole genera.</title>
        <authorList>
            <person name="Goeker M."/>
        </authorList>
    </citation>
    <scope>NUCLEOTIDE SEQUENCE [LARGE SCALE GENOMIC DNA]</scope>
    <source>
        <strain evidence="2 3">DSM 27148</strain>
    </source>
</reference>
<keyword evidence="1" id="KW-1277">Toxin-antitoxin system</keyword>
<comment type="caution">
    <text evidence="2">The sequence shown here is derived from an EMBL/GenBank/DDBJ whole genome shotgun (WGS) entry which is preliminary data.</text>
</comment>
<gene>
    <name evidence="2" type="ORF">BC643_2614</name>
</gene>
<dbReference type="AlphaFoldDB" id="A0A419W9X0"/>
<evidence type="ECO:0000256" key="1">
    <source>
        <dbReference type="ARBA" id="ARBA00022649"/>
    </source>
</evidence>
<protein>
    <submittedName>
        <fullName evidence="2">Plasmid stabilization system protein ParE</fullName>
    </submittedName>
</protein>
<dbReference type="EMBL" id="RAPN01000001">
    <property type="protein sequence ID" value="RKD92243.1"/>
    <property type="molecule type" value="Genomic_DNA"/>
</dbReference>
<sequence length="100" mass="11945">MESGYKIQWTDHALSELKQHFDYLEANWTKKELKNFARELEHILELISKNPAIFQASQHHKNIRRAVVYKHYSLYYRTKGKTIQILSLFGNRQNPADKKV</sequence>
<keyword evidence="3" id="KW-1185">Reference proteome</keyword>